<accession>Q5UCC7</accession>
<dbReference type="AlphaFoldDB" id="Q5UCC7"/>
<name>Q5UCC7_APLFA</name>
<dbReference type="EMBL" id="AY761092">
    <property type="protein sequence ID" value="AAV32500.1"/>
    <property type="molecule type" value="mRNA"/>
</dbReference>
<evidence type="ECO:0000313" key="1">
    <source>
        <dbReference type="EMBL" id="AAV32500.1"/>
    </source>
</evidence>
<feature type="non-terminal residue" evidence="1">
    <location>
        <position position="86"/>
    </location>
</feature>
<sequence length="86" mass="9619">KYGKESFGGKIVSVQYIPADYRSYDPHGPSCREDKDYVINGNTLETVTCAGWFKVCYEQIVTQAPATTTVTPEKCERVSSYKGVKK</sequence>
<protein>
    <submittedName>
        <fullName evidence="1">Capsulin</fullName>
    </submittedName>
</protein>
<proteinExistence type="evidence at transcript level"/>
<organism evidence="1">
    <name type="scientific">Aplysia fasciata</name>
    <name type="common">Mottled sea hare</name>
    <name type="synonym">Aplysia brasiliana</name>
    <dbReference type="NCBI Taxonomy" id="144767"/>
    <lineage>
        <taxon>Eukaryota</taxon>
        <taxon>Metazoa</taxon>
        <taxon>Spiralia</taxon>
        <taxon>Lophotrochozoa</taxon>
        <taxon>Mollusca</taxon>
        <taxon>Gastropoda</taxon>
        <taxon>Heterobranchia</taxon>
        <taxon>Euthyneura</taxon>
        <taxon>Tectipleura</taxon>
        <taxon>Aplysiida</taxon>
        <taxon>Aplysioidea</taxon>
        <taxon>Aplysiidae</taxon>
        <taxon>Aplysia</taxon>
    </lineage>
</organism>
<reference evidence="1" key="1">
    <citation type="journal article" date="2005" name="Peptides">
        <title>Aplysia capsulin is localized to egg capsules and egg cordon sheaths and shares sequence homology with Drosophila dec-1 gene products.</title>
        <authorList>
            <person name="Cummins S.F."/>
            <person name="Nagle G.T."/>
        </authorList>
    </citation>
    <scope>NUCLEOTIDE SEQUENCE</scope>
</reference>
<feature type="non-terminal residue" evidence="1">
    <location>
        <position position="1"/>
    </location>
</feature>